<reference evidence="3" key="4">
    <citation type="submission" date="2015-06" db="UniProtKB">
        <authorList>
            <consortium name="EnsemblMetazoa"/>
        </authorList>
    </citation>
    <scope>IDENTIFICATION</scope>
</reference>
<feature type="signal peptide" evidence="1">
    <location>
        <begin position="1"/>
        <end position="27"/>
    </location>
</feature>
<evidence type="ECO:0000313" key="2">
    <source>
        <dbReference type="EMBL" id="ETN62872.1"/>
    </source>
</evidence>
<dbReference type="EnsemblMetazoa" id="ADAC005422-RA">
    <property type="protein sequence ID" value="ADAC005422-PA"/>
    <property type="gene ID" value="ADAC005422"/>
</dbReference>
<dbReference type="HOGENOM" id="CLU_1856934_0_0_1"/>
<proteinExistence type="predicted"/>
<evidence type="ECO:0008006" key="5">
    <source>
        <dbReference type="Google" id="ProtNLM"/>
    </source>
</evidence>
<accession>W5JEU2</accession>
<name>W5JEU2_ANODA</name>
<evidence type="ECO:0000313" key="4">
    <source>
        <dbReference type="Proteomes" id="UP000000673"/>
    </source>
</evidence>
<evidence type="ECO:0000313" key="3">
    <source>
        <dbReference type="EnsemblMetazoa" id="ADAC005422-PA"/>
    </source>
</evidence>
<gene>
    <name evidence="2" type="ORF">AND_005422</name>
</gene>
<dbReference type="EMBL" id="ADMH02001356">
    <property type="protein sequence ID" value="ETN62872.1"/>
    <property type="molecule type" value="Genomic_DNA"/>
</dbReference>
<evidence type="ECO:0000256" key="1">
    <source>
        <dbReference type="SAM" id="SignalP"/>
    </source>
</evidence>
<reference evidence="2" key="3">
    <citation type="journal article" date="2013" name="Nucleic Acids Res.">
        <title>The genome of Anopheles darlingi, the main neotropical malaria vector.</title>
        <authorList>
            <person name="Marinotti O."/>
            <person name="Cerqueira G.C."/>
            <person name="de Almeida L.G."/>
            <person name="Ferro M.I."/>
            <person name="Loreto E.L."/>
            <person name="Zaha A."/>
            <person name="Teixeira S.M."/>
            <person name="Wespiser A.R."/>
            <person name="Almeida E Silva A."/>
            <person name="Schlindwein A.D."/>
            <person name="Pacheco A.C."/>
            <person name="Silva A.L."/>
            <person name="Graveley B.R."/>
            <person name="Walenz B.P."/>
            <person name="Lima Bde A."/>
            <person name="Ribeiro C.A."/>
            <person name="Nunes-Silva C.G."/>
            <person name="de Carvalho C.R."/>
            <person name="Soares C.M."/>
            <person name="de Menezes C.B."/>
            <person name="Matiolli C."/>
            <person name="Caffrey D."/>
            <person name="Araujo D.A."/>
            <person name="de Oliveira D.M."/>
            <person name="Golenbock D."/>
            <person name="Grisard E.C."/>
            <person name="Fantinatti-Garboggini F."/>
            <person name="de Carvalho F.M."/>
            <person name="Barcellos F.G."/>
            <person name="Prosdocimi F."/>
            <person name="May G."/>
            <person name="Azevedo Junior G.M."/>
            <person name="Guimaraes G.M."/>
            <person name="Goldman G.H."/>
            <person name="Padilha I.Q."/>
            <person name="Batista Jda S."/>
            <person name="Ferro J.A."/>
            <person name="Ribeiro J.M."/>
            <person name="Fietto J.L."/>
            <person name="Dabbas K.M."/>
            <person name="Cerdeira L."/>
            <person name="Agnez-Lima L.F."/>
            <person name="Brocchi M."/>
            <person name="de Carvalho M.O."/>
            <person name="Teixeira Mde M."/>
            <person name="Diniz Maia Mde M."/>
            <person name="Goldman M.H."/>
            <person name="Cruz Schneider M.P."/>
            <person name="Felipe M.S."/>
            <person name="Hungria M."/>
            <person name="Nicolas M.F."/>
            <person name="Pereira M."/>
            <person name="Montes M.A."/>
            <person name="Cantao M.E."/>
            <person name="Vincentz M."/>
            <person name="Rafael M.S."/>
            <person name="Silverman N."/>
            <person name="Stoco P.H."/>
            <person name="Souza R.C."/>
            <person name="Vicentini R."/>
            <person name="Gazzinelli R.T."/>
            <person name="Neves Rde O."/>
            <person name="Silva R."/>
            <person name="Astolfi-Filho S."/>
            <person name="Maciel T.E."/>
            <person name="Urmenyi T.P."/>
            <person name="Tadei W.P."/>
            <person name="Camargo E.P."/>
            <person name="de Vasconcelos A.T."/>
        </authorList>
    </citation>
    <scope>NUCLEOTIDE SEQUENCE</scope>
</reference>
<reference evidence="2 4" key="1">
    <citation type="journal article" date="2010" name="BMC Genomics">
        <title>Combination of measures distinguishes pre-miRNAs from other stem-loops in the genome of the newly sequenced Anopheles darlingi.</title>
        <authorList>
            <person name="Mendes N.D."/>
            <person name="Freitas A.T."/>
            <person name="Vasconcelos A.T."/>
            <person name="Sagot M.F."/>
        </authorList>
    </citation>
    <scope>NUCLEOTIDE SEQUENCE</scope>
</reference>
<reference evidence="2" key="2">
    <citation type="submission" date="2010-05" db="EMBL/GenBank/DDBJ databases">
        <authorList>
            <person name="Almeida L.G."/>
            <person name="Nicolas M.F."/>
            <person name="Souza R.C."/>
            <person name="Vasconcelos A.T.R."/>
        </authorList>
    </citation>
    <scope>NUCLEOTIDE SEQUENCE</scope>
</reference>
<dbReference type="VEuPathDB" id="VectorBase:ADAC005422"/>
<protein>
    <recommendedName>
        <fullName evidence="5">Secreted protein</fullName>
    </recommendedName>
</protein>
<sequence length="138" mass="15241">MKALRGICRDLWFVCLLFAMVYCCVWAVSGTPLGETSTSETTTAANGALISKPNLSAVPHSVWWANHHHPTISSPVSSGYQPKKEDGIELTCGWSLLVRPLAEQVPCARKLVIQRYRVREATERDKTSASSITRDRAP</sequence>
<organism evidence="2">
    <name type="scientific">Anopheles darlingi</name>
    <name type="common">Mosquito</name>
    <dbReference type="NCBI Taxonomy" id="43151"/>
    <lineage>
        <taxon>Eukaryota</taxon>
        <taxon>Metazoa</taxon>
        <taxon>Ecdysozoa</taxon>
        <taxon>Arthropoda</taxon>
        <taxon>Hexapoda</taxon>
        <taxon>Insecta</taxon>
        <taxon>Pterygota</taxon>
        <taxon>Neoptera</taxon>
        <taxon>Endopterygota</taxon>
        <taxon>Diptera</taxon>
        <taxon>Nematocera</taxon>
        <taxon>Culicoidea</taxon>
        <taxon>Culicidae</taxon>
        <taxon>Anophelinae</taxon>
        <taxon>Anopheles</taxon>
    </lineage>
</organism>
<feature type="chain" id="PRO_5010155335" description="Secreted protein" evidence="1">
    <location>
        <begin position="28"/>
        <end position="138"/>
    </location>
</feature>
<keyword evidence="1" id="KW-0732">Signal</keyword>
<dbReference type="Proteomes" id="UP000000673">
    <property type="component" value="Unassembled WGS sequence"/>
</dbReference>
<keyword evidence="4" id="KW-1185">Reference proteome</keyword>
<dbReference type="AlphaFoldDB" id="W5JEU2"/>